<proteinExistence type="predicted"/>
<name>A0ABQ3H1X4_9NEIS</name>
<protein>
    <recommendedName>
        <fullName evidence="4">Lipoprotein</fullName>
    </recommendedName>
</protein>
<keyword evidence="1" id="KW-0732">Signal</keyword>
<feature type="signal peptide" evidence="1">
    <location>
        <begin position="1"/>
        <end position="23"/>
    </location>
</feature>
<reference evidence="3" key="1">
    <citation type="journal article" date="2019" name="Int. J. Syst. Evol. Microbiol.">
        <title>The Global Catalogue of Microorganisms (GCM) 10K type strain sequencing project: providing services to taxonomists for standard genome sequencing and annotation.</title>
        <authorList>
            <consortium name="The Broad Institute Genomics Platform"/>
            <consortium name="The Broad Institute Genome Sequencing Center for Infectious Disease"/>
            <person name="Wu L."/>
            <person name="Ma J."/>
        </authorList>
    </citation>
    <scope>NUCLEOTIDE SEQUENCE [LARGE SCALE GENOMIC DNA]</scope>
    <source>
        <strain evidence="3">KCTC 23701</strain>
    </source>
</reference>
<dbReference type="PROSITE" id="PS51257">
    <property type="entry name" value="PROKAR_LIPOPROTEIN"/>
    <property type="match status" value="1"/>
</dbReference>
<dbReference type="RefSeq" id="WP_189459812.1">
    <property type="nucleotide sequence ID" value="NZ_BMYO01000004.1"/>
</dbReference>
<dbReference type="Proteomes" id="UP000604737">
    <property type="component" value="Unassembled WGS sequence"/>
</dbReference>
<evidence type="ECO:0000313" key="3">
    <source>
        <dbReference type="Proteomes" id="UP000604737"/>
    </source>
</evidence>
<feature type="chain" id="PRO_5046772420" description="Lipoprotein" evidence="1">
    <location>
        <begin position="24"/>
        <end position="151"/>
    </location>
</feature>
<sequence>MNLRFLVSVSAALLLAACATPTAQPPAASTPAPDQTQAQTATVPSIVIDGRTPQAILDDVVAYRTQKGMRVLARTANRVEFKQVVPKAKVPTEARMRYELTPAGKGWKLSARVFQVSYPGTTREAVSDITPQVADKLTDELPRYARSGASW</sequence>
<comment type="caution">
    <text evidence="2">The sequence shown here is derived from an EMBL/GenBank/DDBJ whole genome shotgun (WGS) entry which is preliminary data.</text>
</comment>
<evidence type="ECO:0008006" key="4">
    <source>
        <dbReference type="Google" id="ProtNLM"/>
    </source>
</evidence>
<evidence type="ECO:0000313" key="2">
    <source>
        <dbReference type="EMBL" id="GHD61667.1"/>
    </source>
</evidence>
<dbReference type="EMBL" id="BMYO01000004">
    <property type="protein sequence ID" value="GHD61667.1"/>
    <property type="molecule type" value="Genomic_DNA"/>
</dbReference>
<organism evidence="2 3">
    <name type="scientific">Jeongeupia chitinilytica</name>
    <dbReference type="NCBI Taxonomy" id="1041641"/>
    <lineage>
        <taxon>Bacteria</taxon>
        <taxon>Pseudomonadati</taxon>
        <taxon>Pseudomonadota</taxon>
        <taxon>Betaproteobacteria</taxon>
        <taxon>Neisseriales</taxon>
        <taxon>Chitinibacteraceae</taxon>
        <taxon>Jeongeupia</taxon>
    </lineage>
</organism>
<keyword evidence="3" id="KW-1185">Reference proteome</keyword>
<evidence type="ECO:0000256" key="1">
    <source>
        <dbReference type="SAM" id="SignalP"/>
    </source>
</evidence>
<gene>
    <name evidence="2" type="ORF">GCM10007350_16370</name>
</gene>
<accession>A0ABQ3H1X4</accession>